<proteinExistence type="predicted"/>
<accession>A0ABN2MWI0</accession>
<reference evidence="1 2" key="1">
    <citation type="journal article" date="2019" name="Int. J. Syst. Evol. Microbiol.">
        <title>The Global Catalogue of Microorganisms (GCM) 10K type strain sequencing project: providing services to taxonomists for standard genome sequencing and annotation.</title>
        <authorList>
            <consortium name="The Broad Institute Genomics Platform"/>
            <consortium name="The Broad Institute Genome Sequencing Center for Infectious Disease"/>
            <person name="Wu L."/>
            <person name="Ma J."/>
        </authorList>
    </citation>
    <scope>NUCLEOTIDE SEQUENCE [LARGE SCALE GENOMIC DNA]</scope>
    <source>
        <strain evidence="1 2">JCM 13250</strain>
    </source>
</reference>
<evidence type="ECO:0000313" key="1">
    <source>
        <dbReference type="EMBL" id="GAA1839068.1"/>
    </source>
</evidence>
<comment type="caution">
    <text evidence="1">The sequence shown here is derived from an EMBL/GenBank/DDBJ whole genome shotgun (WGS) entry which is preliminary data.</text>
</comment>
<dbReference type="Proteomes" id="UP001500218">
    <property type="component" value="Unassembled WGS sequence"/>
</dbReference>
<protein>
    <submittedName>
        <fullName evidence="1">Uncharacterized protein</fullName>
    </submittedName>
</protein>
<dbReference type="EMBL" id="BAAALT010000369">
    <property type="protein sequence ID" value="GAA1839068.1"/>
    <property type="molecule type" value="Genomic_DNA"/>
</dbReference>
<gene>
    <name evidence="1" type="ORF">GCM10009682_64110</name>
</gene>
<sequence>MAAASAGRAMTMTAPVATAARTATAALSRRRRESREVADMESLRELGRHVSAMVDTPIEHRQRHAPRLSRFTQLTNGVPMKLPRPVET</sequence>
<evidence type="ECO:0000313" key="2">
    <source>
        <dbReference type="Proteomes" id="UP001500218"/>
    </source>
</evidence>
<organism evidence="1 2">
    <name type="scientific">Luedemannella flava</name>
    <dbReference type="NCBI Taxonomy" id="349316"/>
    <lineage>
        <taxon>Bacteria</taxon>
        <taxon>Bacillati</taxon>
        <taxon>Actinomycetota</taxon>
        <taxon>Actinomycetes</taxon>
        <taxon>Micromonosporales</taxon>
        <taxon>Micromonosporaceae</taxon>
        <taxon>Luedemannella</taxon>
    </lineage>
</organism>
<keyword evidence="2" id="KW-1185">Reference proteome</keyword>
<name>A0ABN2MWI0_9ACTN</name>